<keyword evidence="5" id="KW-1185">Reference proteome</keyword>
<keyword evidence="2" id="KW-0472">Membrane</keyword>
<dbReference type="Gene3D" id="3.90.1210.10">
    <property type="entry name" value="Antifreeze-like/N-acetylneuraminic acid synthase C-terminal domain"/>
    <property type="match status" value="1"/>
</dbReference>
<dbReference type="RefSeq" id="WP_349639424.1">
    <property type="nucleotide sequence ID" value="NZ_CP090958.1"/>
</dbReference>
<evidence type="ECO:0000256" key="1">
    <source>
        <dbReference type="SAM" id="MobiDB-lite"/>
    </source>
</evidence>
<feature type="domain" description="SAF" evidence="3">
    <location>
        <begin position="55"/>
        <end position="117"/>
    </location>
</feature>
<dbReference type="CDD" id="cd11614">
    <property type="entry name" value="SAF_CpaB_FlgA_like"/>
    <property type="match status" value="1"/>
</dbReference>
<dbReference type="InterPro" id="IPR013974">
    <property type="entry name" value="SAF"/>
</dbReference>
<protein>
    <submittedName>
        <fullName evidence="4">SAF domain-containing protein</fullName>
    </submittedName>
</protein>
<keyword evidence="2" id="KW-1133">Transmembrane helix</keyword>
<name>A0ABY8QWT2_9MICO</name>
<evidence type="ECO:0000259" key="3">
    <source>
        <dbReference type="SMART" id="SM00858"/>
    </source>
</evidence>
<dbReference type="SMART" id="SM00858">
    <property type="entry name" value="SAF"/>
    <property type="match status" value="1"/>
</dbReference>
<evidence type="ECO:0000313" key="4">
    <source>
        <dbReference type="EMBL" id="WGW12620.1"/>
    </source>
</evidence>
<accession>A0ABY8QWT2</accession>
<gene>
    <name evidence="4" type="ORF">LWF01_02300</name>
</gene>
<proteinExistence type="predicted"/>
<organism evidence="4 5">
    <name type="scientific">Saxibacter everestensis</name>
    <dbReference type="NCBI Taxonomy" id="2909229"/>
    <lineage>
        <taxon>Bacteria</taxon>
        <taxon>Bacillati</taxon>
        <taxon>Actinomycetota</taxon>
        <taxon>Actinomycetes</taxon>
        <taxon>Micrococcales</taxon>
        <taxon>Brevibacteriaceae</taxon>
        <taxon>Saxibacter</taxon>
    </lineage>
</organism>
<feature type="region of interest" description="Disordered" evidence="1">
    <location>
        <begin position="1"/>
        <end position="23"/>
    </location>
</feature>
<dbReference type="Pfam" id="PF08666">
    <property type="entry name" value="SAF"/>
    <property type="match status" value="1"/>
</dbReference>
<dbReference type="Proteomes" id="UP001209083">
    <property type="component" value="Chromosome"/>
</dbReference>
<evidence type="ECO:0000313" key="5">
    <source>
        <dbReference type="Proteomes" id="UP001209083"/>
    </source>
</evidence>
<reference evidence="4 5" key="1">
    <citation type="submission" date="2023-05" db="EMBL/GenBank/DDBJ databases">
        <title>Lithophilousrod everest ZFBP1038 complete genpme.</title>
        <authorList>
            <person name="Tian M."/>
        </authorList>
    </citation>
    <scope>NUCLEOTIDE SEQUENCE [LARGE SCALE GENOMIC DNA]</scope>
    <source>
        <strain evidence="4 5">ZFBP1038</strain>
    </source>
</reference>
<feature type="transmembrane region" description="Helical" evidence="2">
    <location>
        <begin position="28"/>
        <end position="49"/>
    </location>
</feature>
<dbReference type="EMBL" id="CP090958">
    <property type="protein sequence ID" value="WGW12620.1"/>
    <property type="molecule type" value="Genomic_DNA"/>
</dbReference>
<sequence>MASPSTLQAGPGTRGSNLPAPPRDRRPLLAGLAVLLILVGALASGLIAYRSGSRSDVLVAAHEIKPGETITAEDFTTTRVASDGAEVIDAASLDNFLNTQALVTIPEGTLVNRSMFVTGSAVPADAVVVGLVLTAQQQPAQPIKVGDVVRLFRSAQSGESTGGSTGSAGEVLANAVKVMEVGRSAEGSSSTRVSVLVSAEAASQLIPASTAGQVAVAKLAANTKPAVDLQGN</sequence>
<evidence type="ECO:0000256" key="2">
    <source>
        <dbReference type="SAM" id="Phobius"/>
    </source>
</evidence>
<keyword evidence="2" id="KW-0812">Transmembrane</keyword>